<keyword evidence="6" id="KW-1185">Reference proteome</keyword>
<evidence type="ECO:0000259" key="3">
    <source>
        <dbReference type="Pfam" id="PF01408"/>
    </source>
</evidence>
<comment type="caution">
    <text evidence="5">The sequence shown here is derived from an EMBL/GenBank/DDBJ whole genome shotgun (WGS) entry which is preliminary data.</text>
</comment>
<organism evidence="5 6">
    <name type="scientific">Hymenobacter guriensis</name>
    <dbReference type="NCBI Taxonomy" id="2793065"/>
    <lineage>
        <taxon>Bacteria</taxon>
        <taxon>Pseudomonadati</taxon>
        <taxon>Bacteroidota</taxon>
        <taxon>Cytophagia</taxon>
        <taxon>Cytophagales</taxon>
        <taxon>Hymenobacteraceae</taxon>
        <taxon>Hymenobacter</taxon>
    </lineage>
</organism>
<dbReference type="PANTHER" id="PTHR43708">
    <property type="entry name" value="CONSERVED EXPRESSED OXIDOREDUCTASE (EUROFUNG)"/>
    <property type="match status" value="1"/>
</dbReference>
<evidence type="ECO:0000259" key="4">
    <source>
        <dbReference type="Pfam" id="PF22725"/>
    </source>
</evidence>
<dbReference type="InterPro" id="IPR051317">
    <property type="entry name" value="Gfo/Idh/MocA_oxidoreduct"/>
</dbReference>
<dbReference type="InterPro" id="IPR055170">
    <property type="entry name" value="GFO_IDH_MocA-like_dom"/>
</dbReference>
<dbReference type="Gene3D" id="3.30.360.10">
    <property type="entry name" value="Dihydrodipicolinate Reductase, domain 2"/>
    <property type="match status" value="1"/>
</dbReference>
<evidence type="ECO:0000256" key="2">
    <source>
        <dbReference type="ARBA" id="ARBA00023002"/>
    </source>
</evidence>
<dbReference type="InterPro" id="IPR000683">
    <property type="entry name" value="Gfo/Idh/MocA-like_OxRdtase_N"/>
</dbReference>
<proteinExistence type="inferred from homology"/>
<keyword evidence="2" id="KW-0560">Oxidoreductase</keyword>
<dbReference type="Gene3D" id="3.40.50.720">
    <property type="entry name" value="NAD(P)-binding Rossmann-like Domain"/>
    <property type="match status" value="1"/>
</dbReference>
<comment type="similarity">
    <text evidence="1">Belongs to the Gfo/Idh/MocA family.</text>
</comment>
<dbReference type="EMBL" id="JADWYK010000015">
    <property type="protein sequence ID" value="MBG8555683.1"/>
    <property type="molecule type" value="Genomic_DNA"/>
</dbReference>
<feature type="domain" description="GFO/IDH/MocA-like oxidoreductase" evidence="4">
    <location>
        <begin position="130"/>
        <end position="250"/>
    </location>
</feature>
<evidence type="ECO:0000256" key="1">
    <source>
        <dbReference type="ARBA" id="ARBA00010928"/>
    </source>
</evidence>
<dbReference type="SUPFAM" id="SSF51735">
    <property type="entry name" value="NAD(P)-binding Rossmann-fold domains"/>
    <property type="match status" value="1"/>
</dbReference>
<dbReference type="PANTHER" id="PTHR43708:SF5">
    <property type="entry name" value="CONSERVED EXPRESSED OXIDOREDUCTASE (EUROFUNG)-RELATED"/>
    <property type="match status" value="1"/>
</dbReference>
<protein>
    <submittedName>
        <fullName evidence="5">Gfo/Idh/MocA family oxidoreductase</fullName>
    </submittedName>
</protein>
<reference evidence="5 6" key="1">
    <citation type="submission" date="2020-11" db="EMBL/GenBank/DDBJ databases">
        <title>Hymenobacter sp.</title>
        <authorList>
            <person name="Kim M.K."/>
        </authorList>
    </citation>
    <scope>NUCLEOTIDE SEQUENCE [LARGE SCALE GENOMIC DNA]</scope>
    <source>
        <strain evidence="5 6">BT594</strain>
    </source>
</reference>
<gene>
    <name evidence="5" type="ORF">I5L79_19215</name>
</gene>
<dbReference type="Proteomes" id="UP000601099">
    <property type="component" value="Unassembled WGS sequence"/>
</dbReference>
<evidence type="ECO:0000313" key="5">
    <source>
        <dbReference type="EMBL" id="MBG8555683.1"/>
    </source>
</evidence>
<dbReference type="Pfam" id="PF22725">
    <property type="entry name" value="GFO_IDH_MocA_C3"/>
    <property type="match status" value="1"/>
</dbReference>
<evidence type="ECO:0000313" key="6">
    <source>
        <dbReference type="Proteomes" id="UP000601099"/>
    </source>
</evidence>
<sequence>MSLPISTGLLAYGMSGRVFHAPFLATHPGFRLQAVVERTRKEAAATYPAVQSYNSVAELLADETLELVVVNTPNFTHFDLARQALEAGKHVLLEKPVTATLAELDALLALVEKQGKLLLAYQNRRWDADFQLVRQVVESGRLGRLTEAHFRFDRYKPGLNPKVFKEDPIVPASGFHYDLGSHVLDEALSLFGRPERMQVAQASQRPGSRVVDFFHTHLTYAAGLQVFVTVSLLAAAPVPAYVLHGTQGSFQKRRADVQETQLAAGLLPTDATYGWEPAEAAGQLTLAEANGQLSTTALEAPRGSYPALFEAVYQAIRHGQPYPVRAEELRWQLEILEQAARPAHG</sequence>
<dbReference type="SUPFAM" id="SSF55347">
    <property type="entry name" value="Glyceraldehyde-3-phosphate dehydrogenase-like, C-terminal domain"/>
    <property type="match status" value="1"/>
</dbReference>
<accession>A0ABS0L6B2</accession>
<dbReference type="RefSeq" id="WP_196956703.1">
    <property type="nucleotide sequence ID" value="NZ_JADWYK010000015.1"/>
</dbReference>
<dbReference type="InterPro" id="IPR036291">
    <property type="entry name" value="NAD(P)-bd_dom_sf"/>
</dbReference>
<dbReference type="Pfam" id="PF01408">
    <property type="entry name" value="GFO_IDH_MocA"/>
    <property type="match status" value="1"/>
</dbReference>
<name>A0ABS0L6B2_9BACT</name>
<feature type="domain" description="Gfo/Idh/MocA-like oxidoreductase N-terminal" evidence="3">
    <location>
        <begin position="12"/>
        <end position="119"/>
    </location>
</feature>